<dbReference type="GeneID" id="41900977"/>
<dbReference type="EMBL" id="JX491653">
    <property type="protein sequence ID" value="AFV50436.1"/>
    <property type="molecule type" value="Genomic_DNA"/>
</dbReference>
<sequence length="63" mass="7622">MHIGTGYRHPQTDYVSKVYWLTPVRIPVLRLHVLRCHVRRIQVGTNASRDMYPRRWRNFICNS</sequence>
<proteinExistence type="predicted"/>
<evidence type="ECO:0000313" key="1">
    <source>
        <dbReference type="EMBL" id="AFV50436.1"/>
    </source>
</evidence>
<evidence type="ECO:0000313" key="2">
    <source>
        <dbReference type="Proteomes" id="UP000232493"/>
    </source>
</evidence>
<name>K4NVV6_9VIRU</name>
<dbReference type="Proteomes" id="UP000232493">
    <property type="component" value="Segment"/>
</dbReference>
<dbReference type="RefSeq" id="YP_009702177.1">
    <property type="nucleotide sequence ID" value="NC_044939.1"/>
</dbReference>
<dbReference type="KEGG" id="vg:41900977"/>
<reference evidence="1 2" key="1">
    <citation type="journal article" date="2012" name="J. Virol.">
        <title>Genomic Sequence of Heliothis virescens Ascovirus 3g Isolated from Spodoptera exigua.</title>
        <authorList>
            <person name="Huang G.H."/>
            <person name="Wang Y.S."/>
            <person name="Wang X."/>
            <person name="Garretson T.A."/>
            <person name="Dai L.Y."/>
            <person name="Zhang C.X."/>
            <person name="Cheng X.W."/>
        </authorList>
    </citation>
    <scope>NUCLEOTIDE SEQUENCE [LARGE SCALE GENOMIC DNA]</scope>
    <source>
        <strain evidence="1">5a</strain>
    </source>
</reference>
<organism evidence="1 2">
    <name type="scientific">Heliothis virescens ascovirus 3g</name>
    <dbReference type="NCBI Taxonomy" id="1246651"/>
    <lineage>
        <taxon>Viruses</taxon>
        <taxon>Varidnaviria</taxon>
        <taxon>Bamfordvirae</taxon>
        <taxon>Nucleocytoviricota</taxon>
        <taxon>Megaviricetes</taxon>
        <taxon>Pimascovirales</taxon>
        <taxon>Pimascovirales incertae sedis</taxon>
        <taxon>Ascoviridae</taxon>
        <taxon>Ascovirus</taxon>
        <taxon>Ascovirus hvav3a</taxon>
    </lineage>
</organism>
<accession>K4NVV6</accession>
<protein>
    <submittedName>
        <fullName evidence="1">Uncharacterized protein</fullName>
    </submittedName>
</protein>